<proteinExistence type="predicted"/>
<reference evidence="1" key="1">
    <citation type="submission" date="2019-08" db="EMBL/GenBank/DDBJ databases">
        <authorList>
            <person name="Kucharzyk K."/>
            <person name="Murdoch R.W."/>
            <person name="Higgins S."/>
            <person name="Loffler F."/>
        </authorList>
    </citation>
    <scope>NUCLEOTIDE SEQUENCE</scope>
</reference>
<dbReference type="EMBL" id="VSSQ01107153">
    <property type="protein sequence ID" value="MPN46469.1"/>
    <property type="molecule type" value="Genomic_DNA"/>
</dbReference>
<name>A0A645I7V2_9ZZZZ</name>
<accession>A0A645I7V2</accession>
<evidence type="ECO:0000313" key="1">
    <source>
        <dbReference type="EMBL" id="MPN46469.1"/>
    </source>
</evidence>
<dbReference type="AlphaFoldDB" id="A0A645I7V2"/>
<comment type="caution">
    <text evidence="1">The sequence shown here is derived from an EMBL/GenBank/DDBJ whole genome shotgun (WGS) entry which is preliminary data.</text>
</comment>
<protein>
    <submittedName>
        <fullName evidence="1">Uncharacterized protein</fullName>
    </submittedName>
</protein>
<organism evidence="1">
    <name type="scientific">bioreactor metagenome</name>
    <dbReference type="NCBI Taxonomy" id="1076179"/>
    <lineage>
        <taxon>unclassified sequences</taxon>
        <taxon>metagenomes</taxon>
        <taxon>ecological metagenomes</taxon>
    </lineage>
</organism>
<gene>
    <name evidence="1" type="ORF">SDC9_194055</name>
</gene>
<sequence length="47" mass="4880">MVDIRLAGIAPLVFMVLGGEVVGLKDQLAVGSVVVGLDFGDDFLDCD</sequence>